<dbReference type="OrthoDB" id="1683109at2"/>
<gene>
    <name evidence="2" type="ORF">BKP35_00975</name>
</gene>
<dbReference type="EMBL" id="MLQQ01000001">
    <property type="protein sequence ID" value="OIJ15597.1"/>
    <property type="molecule type" value="Genomic_DNA"/>
</dbReference>
<dbReference type="AlphaFoldDB" id="A0A1S2LVB4"/>
<feature type="transmembrane region" description="Helical" evidence="1">
    <location>
        <begin position="56"/>
        <end position="77"/>
    </location>
</feature>
<keyword evidence="3" id="KW-1185">Reference proteome</keyword>
<reference evidence="2 3" key="1">
    <citation type="submission" date="2016-10" db="EMBL/GenBank/DDBJ databases">
        <title>Draft genome sequences of four alkaliphilic bacteria belonging to the Anaerobacillus genus.</title>
        <authorList>
            <person name="Bassil N.M."/>
            <person name="Lloyd J.R."/>
        </authorList>
    </citation>
    <scope>NUCLEOTIDE SEQUENCE [LARGE SCALE GENOMIC DNA]</scope>
    <source>
        <strain evidence="2 3">DSM 15340</strain>
    </source>
</reference>
<organism evidence="2 3">
    <name type="scientific">Anaerobacillus arseniciselenatis</name>
    <dbReference type="NCBI Taxonomy" id="85682"/>
    <lineage>
        <taxon>Bacteria</taxon>
        <taxon>Bacillati</taxon>
        <taxon>Bacillota</taxon>
        <taxon>Bacilli</taxon>
        <taxon>Bacillales</taxon>
        <taxon>Bacillaceae</taxon>
        <taxon>Anaerobacillus</taxon>
    </lineage>
</organism>
<keyword evidence="1" id="KW-0812">Transmembrane</keyword>
<proteinExistence type="predicted"/>
<accession>A0A1S2LVB4</accession>
<feature type="transmembrane region" description="Helical" evidence="1">
    <location>
        <begin position="83"/>
        <end position="105"/>
    </location>
</feature>
<comment type="caution">
    <text evidence="2">The sequence shown here is derived from an EMBL/GenBank/DDBJ whole genome shotgun (WGS) entry which is preliminary data.</text>
</comment>
<protein>
    <submittedName>
        <fullName evidence="2">Uncharacterized protein</fullName>
    </submittedName>
</protein>
<name>A0A1S2LVB4_9BACI</name>
<evidence type="ECO:0000313" key="2">
    <source>
        <dbReference type="EMBL" id="OIJ15597.1"/>
    </source>
</evidence>
<dbReference type="RefSeq" id="WP_071311522.1">
    <property type="nucleotide sequence ID" value="NZ_MLQQ01000001.1"/>
</dbReference>
<keyword evidence="1" id="KW-0472">Membrane</keyword>
<evidence type="ECO:0000313" key="3">
    <source>
        <dbReference type="Proteomes" id="UP000180098"/>
    </source>
</evidence>
<evidence type="ECO:0000256" key="1">
    <source>
        <dbReference type="SAM" id="Phobius"/>
    </source>
</evidence>
<dbReference type="Proteomes" id="UP000180098">
    <property type="component" value="Unassembled WGS sequence"/>
</dbReference>
<sequence length="165" mass="18522">MHIIATFEYSTSLELALSELENTGIPKKKITAFPLDKRVEPGKLFDSMHQSDGISLFDLAAVFGAIFMLLGTIYGYVLKLGPILWGLFGLIFGLLLGFLIDYTIYKRKLGKKIKQNKKEKISEVVIIIECKDHELEKTEKILWSHAALGLCKVSTPRNSGSSFRI</sequence>
<keyword evidence="1" id="KW-1133">Transmembrane helix</keyword>